<evidence type="ECO:0000313" key="3">
    <source>
        <dbReference type="EMBL" id="CAB4594166.1"/>
    </source>
</evidence>
<protein>
    <submittedName>
        <fullName evidence="3">Unannotated protein</fullName>
    </submittedName>
</protein>
<proteinExistence type="inferred from homology"/>
<dbReference type="PANTHER" id="PTHR43022">
    <property type="entry name" value="PROTEIN SMF"/>
    <property type="match status" value="1"/>
</dbReference>
<dbReference type="InterPro" id="IPR057666">
    <property type="entry name" value="DrpA_SLOG"/>
</dbReference>
<gene>
    <name evidence="3" type="ORF">UFOPK1811_00354</name>
</gene>
<dbReference type="NCBIfam" id="TIGR00732">
    <property type="entry name" value="dprA"/>
    <property type="match status" value="1"/>
</dbReference>
<sequence length="258" mass="27078">MRRILASDQEWPQQLNQLDVPPTQLFIESDESDLSVLTSKSIAIVGSRNATPYGLRVATEFAAALAESGYTIISGGAFGIDAAAHRGALSVGGKTVVVLAGGVDCPYPMAHSNLFADASKNGALISEHPAGTPSRKHNFLERNRIIAGLAFGTLIVEAAFKSGAIRTALDTVKLLRPVMAIPGPISSPLSAGVNRLIAERVAELVTSVWQIEEIVGSYGQTGQDGQNGQLMLGADGMINPCQTQSNQPQIFGQGLSLL</sequence>
<dbReference type="Gene3D" id="3.40.50.450">
    <property type="match status" value="1"/>
</dbReference>
<dbReference type="Pfam" id="PF02481">
    <property type="entry name" value="DNA_processg_A"/>
    <property type="match status" value="1"/>
</dbReference>
<dbReference type="GO" id="GO:0009294">
    <property type="term" value="P:DNA-mediated transformation"/>
    <property type="evidence" value="ECO:0007669"/>
    <property type="project" value="InterPro"/>
</dbReference>
<dbReference type="InterPro" id="IPR003488">
    <property type="entry name" value="DprA"/>
</dbReference>
<organism evidence="3">
    <name type="scientific">freshwater metagenome</name>
    <dbReference type="NCBI Taxonomy" id="449393"/>
    <lineage>
        <taxon>unclassified sequences</taxon>
        <taxon>metagenomes</taxon>
        <taxon>ecological metagenomes</taxon>
    </lineage>
</organism>
<accession>A0A6J6FYN5</accession>
<dbReference type="AlphaFoldDB" id="A0A6J6FYN5"/>
<dbReference type="PANTHER" id="PTHR43022:SF1">
    <property type="entry name" value="PROTEIN SMF"/>
    <property type="match status" value="1"/>
</dbReference>
<name>A0A6J6FYN5_9ZZZZ</name>
<evidence type="ECO:0000259" key="2">
    <source>
        <dbReference type="Pfam" id="PF02481"/>
    </source>
</evidence>
<dbReference type="EMBL" id="CAEZUJ010000008">
    <property type="protein sequence ID" value="CAB4594166.1"/>
    <property type="molecule type" value="Genomic_DNA"/>
</dbReference>
<dbReference type="SUPFAM" id="SSF102405">
    <property type="entry name" value="MCP/YpsA-like"/>
    <property type="match status" value="1"/>
</dbReference>
<comment type="similarity">
    <text evidence="1">Belongs to the DprA/Smf family.</text>
</comment>
<evidence type="ECO:0000256" key="1">
    <source>
        <dbReference type="ARBA" id="ARBA00006525"/>
    </source>
</evidence>
<feature type="domain" description="Smf/DprA SLOG" evidence="2">
    <location>
        <begin position="4"/>
        <end position="211"/>
    </location>
</feature>
<reference evidence="3" key="1">
    <citation type="submission" date="2020-05" db="EMBL/GenBank/DDBJ databases">
        <authorList>
            <person name="Chiriac C."/>
            <person name="Salcher M."/>
            <person name="Ghai R."/>
            <person name="Kavagutti S V."/>
        </authorList>
    </citation>
    <scope>NUCLEOTIDE SEQUENCE</scope>
</reference>